<dbReference type="Proteomes" id="UP001597119">
    <property type="component" value="Unassembled WGS sequence"/>
</dbReference>
<proteinExistence type="predicted"/>
<evidence type="ECO:0000259" key="1">
    <source>
        <dbReference type="Pfam" id="PF00551"/>
    </source>
</evidence>
<dbReference type="EC" id="2.1.2.9" evidence="2"/>
<gene>
    <name evidence="2" type="ORF">ACFR9U_15545</name>
</gene>
<feature type="domain" description="Formyl transferase N-terminal" evidence="1">
    <location>
        <begin position="66"/>
        <end position="173"/>
    </location>
</feature>
<accession>A0ABD6CED2</accession>
<dbReference type="PANTHER" id="PTHR11138:SF5">
    <property type="entry name" value="METHIONYL-TRNA FORMYLTRANSFERASE, MITOCHONDRIAL"/>
    <property type="match status" value="1"/>
</dbReference>
<organism evidence="2 3">
    <name type="scientific">Halorientalis brevis</name>
    <dbReference type="NCBI Taxonomy" id="1126241"/>
    <lineage>
        <taxon>Archaea</taxon>
        <taxon>Methanobacteriati</taxon>
        <taxon>Methanobacteriota</taxon>
        <taxon>Stenosarchaea group</taxon>
        <taxon>Halobacteria</taxon>
        <taxon>Halobacteriales</taxon>
        <taxon>Haloarculaceae</taxon>
        <taxon>Halorientalis</taxon>
    </lineage>
</organism>
<protein>
    <submittedName>
        <fullName evidence="2">Methionyl-tRNA formyltransferase</fullName>
        <ecNumber evidence="2">2.1.2.9</ecNumber>
    </submittedName>
</protein>
<keyword evidence="2" id="KW-0808">Transferase</keyword>
<keyword evidence="3" id="KW-1185">Reference proteome</keyword>
<sequence length="261" mass="29826">MTSIAFFGSHPLGLACLERLADADEIETELVVTYPRDHDAWWEGSVHDRALELGYPIATLDEEERVLDLDLDYILSVYYPNILGPDLLDHPEDGALNLHQAELPRYRGSNVFSHSIMNARDDEHWRHGTTLHFMEPKVDAGDIVDRKFVPITESDTARSLYERTRAASIQLFEEMLPAIATGHVTDMATPQEEYDGKRYFYTKESLDGEKEIPIDEFRGADTETELAIYDKIRALDFPPHEPAWTYLDGRKVYLTASDYDG</sequence>
<evidence type="ECO:0000313" key="2">
    <source>
        <dbReference type="EMBL" id="MFD1588396.1"/>
    </source>
</evidence>
<dbReference type="InterPro" id="IPR036477">
    <property type="entry name" value="Formyl_transf_N_sf"/>
</dbReference>
<name>A0ABD6CED2_9EURY</name>
<dbReference type="RefSeq" id="WP_247381392.1">
    <property type="nucleotide sequence ID" value="NZ_JALLGV010000010.1"/>
</dbReference>
<dbReference type="Gene3D" id="3.40.50.12230">
    <property type="match status" value="1"/>
</dbReference>
<dbReference type="PANTHER" id="PTHR11138">
    <property type="entry name" value="METHIONYL-TRNA FORMYLTRANSFERASE"/>
    <property type="match status" value="1"/>
</dbReference>
<dbReference type="CDD" id="cd08369">
    <property type="entry name" value="FMT_core"/>
    <property type="match status" value="1"/>
</dbReference>
<dbReference type="Pfam" id="PF00551">
    <property type="entry name" value="Formyl_trans_N"/>
    <property type="match status" value="1"/>
</dbReference>
<dbReference type="GO" id="GO:0004479">
    <property type="term" value="F:methionyl-tRNA formyltransferase activity"/>
    <property type="evidence" value="ECO:0007669"/>
    <property type="project" value="UniProtKB-EC"/>
</dbReference>
<comment type="caution">
    <text evidence="2">The sequence shown here is derived from an EMBL/GenBank/DDBJ whole genome shotgun (WGS) entry which is preliminary data.</text>
</comment>
<dbReference type="EMBL" id="JBHUDJ010000011">
    <property type="protein sequence ID" value="MFD1588396.1"/>
    <property type="molecule type" value="Genomic_DNA"/>
</dbReference>
<dbReference type="SUPFAM" id="SSF53328">
    <property type="entry name" value="Formyltransferase"/>
    <property type="match status" value="1"/>
</dbReference>
<reference evidence="2 3" key="1">
    <citation type="journal article" date="2019" name="Int. J. Syst. Evol. Microbiol.">
        <title>The Global Catalogue of Microorganisms (GCM) 10K type strain sequencing project: providing services to taxonomists for standard genome sequencing and annotation.</title>
        <authorList>
            <consortium name="The Broad Institute Genomics Platform"/>
            <consortium name="The Broad Institute Genome Sequencing Center for Infectious Disease"/>
            <person name="Wu L."/>
            <person name="Ma J."/>
        </authorList>
    </citation>
    <scope>NUCLEOTIDE SEQUENCE [LARGE SCALE GENOMIC DNA]</scope>
    <source>
        <strain evidence="2 3">CGMCC 1.12125</strain>
    </source>
</reference>
<dbReference type="InterPro" id="IPR002376">
    <property type="entry name" value="Formyl_transf_N"/>
</dbReference>
<evidence type="ECO:0000313" key="3">
    <source>
        <dbReference type="Proteomes" id="UP001597119"/>
    </source>
</evidence>
<dbReference type="AlphaFoldDB" id="A0ABD6CED2"/>